<keyword evidence="2" id="KW-1185">Reference proteome</keyword>
<dbReference type="AlphaFoldDB" id="A0A6L5QH89"/>
<dbReference type="Proteomes" id="UP000481037">
    <property type="component" value="Unassembled WGS sequence"/>
</dbReference>
<organism evidence="1 2">
    <name type="scientific">Duganella alba</name>
    <dbReference type="NCBI Taxonomy" id="2666081"/>
    <lineage>
        <taxon>Bacteria</taxon>
        <taxon>Pseudomonadati</taxon>
        <taxon>Pseudomonadota</taxon>
        <taxon>Betaproteobacteria</taxon>
        <taxon>Burkholderiales</taxon>
        <taxon>Oxalobacteraceae</taxon>
        <taxon>Telluria group</taxon>
        <taxon>Duganella</taxon>
    </lineage>
</organism>
<proteinExistence type="predicted"/>
<evidence type="ECO:0000313" key="2">
    <source>
        <dbReference type="Proteomes" id="UP000481037"/>
    </source>
</evidence>
<evidence type="ECO:0000313" key="1">
    <source>
        <dbReference type="EMBL" id="MRX09069.1"/>
    </source>
</evidence>
<gene>
    <name evidence="1" type="ORF">GJ697_14605</name>
</gene>
<dbReference type="EMBL" id="WKJM01000011">
    <property type="protein sequence ID" value="MRX09069.1"/>
    <property type="molecule type" value="Genomic_DNA"/>
</dbReference>
<protein>
    <submittedName>
        <fullName evidence="1">Uncharacterized protein</fullName>
    </submittedName>
</protein>
<accession>A0A6L5QH89</accession>
<reference evidence="1 2" key="1">
    <citation type="submission" date="2019-11" db="EMBL/GenBank/DDBJ databases">
        <title>Novel species isolated from a subtropical stream in China.</title>
        <authorList>
            <person name="Lu H."/>
        </authorList>
    </citation>
    <scope>NUCLEOTIDE SEQUENCE [LARGE SCALE GENOMIC DNA]</scope>
    <source>
        <strain evidence="1 2">FT25W</strain>
    </source>
</reference>
<comment type="caution">
    <text evidence="1">The sequence shown here is derived from an EMBL/GenBank/DDBJ whole genome shotgun (WGS) entry which is preliminary data.</text>
</comment>
<name>A0A6L5QH89_9BURK</name>
<dbReference type="RefSeq" id="WP_154362639.1">
    <property type="nucleotide sequence ID" value="NZ_WKJM01000011.1"/>
</dbReference>
<sequence length="68" mass="7317">MSSTPLAHPIWTQISFTAILSTTPMTPISSNMAGSVKKFKSEEETLHFNGLAGFDPISKTAANYLETA</sequence>